<keyword evidence="2" id="KW-1185">Reference proteome</keyword>
<reference evidence="1 2" key="1">
    <citation type="submission" date="2015-06" db="EMBL/GenBank/DDBJ databases">
        <title>A Comprehensive Approach to Explore the Metabolic and Phylogenetic Diversity of Bacterial Steroid Degradation in the Environment: Testosterone as an Example.</title>
        <authorList>
            <person name="Yang F.-C."/>
            <person name="Chen Y.-L."/>
            <person name="Yu C.-P."/>
            <person name="Tang S.-L."/>
            <person name="Wang P.-H."/>
            <person name="Ismail W."/>
            <person name="Wang C.-H."/>
            <person name="Yang C.-Y."/>
            <person name="Chiang Y.-R."/>
        </authorList>
    </citation>
    <scope>NUCLEOTIDE SEQUENCE [LARGE SCALE GENOMIC DNA]</scope>
    <source>
        <strain evidence="1 2">DSM 18526</strain>
    </source>
</reference>
<evidence type="ECO:0000313" key="1">
    <source>
        <dbReference type="EMBL" id="AMN47048.1"/>
    </source>
</evidence>
<sequence length="59" mass="5986">MWEGCRRDAPGCAAPLGDAALGGAVTLEETVAAPPAAIARIFSLEDSLFLEDLPPSASS</sequence>
<dbReference type="KEGG" id="sdf:ACG33_08060"/>
<dbReference type="EMBL" id="CP011971">
    <property type="protein sequence ID" value="AMN47048.1"/>
    <property type="molecule type" value="Genomic_DNA"/>
</dbReference>
<organism evidence="1 2">
    <name type="scientific">Steroidobacter denitrificans</name>
    <dbReference type="NCBI Taxonomy" id="465721"/>
    <lineage>
        <taxon>Bacteria</taxon>
        <taxon>Pseudomonadati</taxon>
        <taxon>Pseudomonadota</taxon>
        <taxon>Gammaproteobacteria</taxon>
        <taxon>Steroidobacterales</taxon>
        <taxon>Steroidobacteraceae</taxon>
        <taxon>Steroidobacter</taxon>
    </lineage>
</organism>
<gene>
    <name evidence="1" type="ORF">ACG33_08060</name>
</gene>
<dbReference type="Proteomes" id="UP000070250">
    <property type="component" value="Chromosome"/>
</dbReference>
<proteinExistence type="predicted"/>
<accession>A0A127FBS6</accession>
<name>A0A127FBS6_STEDE</name>
<protein>
    <submittedName>
        <fullName evidence="1">Uncharacterized protein</fullName>
    </submittedName>
</protein>
<evidence type="ECO:0000313" key="2">
    <source>
        <dbReference type="Proteomes" id="UP000070250"/>
    </source>
</evidence>
<dbReference type="AlphaFoldDB" id="A0A127FBS6"/>